<keyword evidence="2" id="KW-0472">Membrane</keyword>
<evidence type="ECO:0000313" key="4">
    <source>
        <dbReference type="EMBL" id="KAF2718251.1"/>
    </source>
</evidence>
<dbReference type="InterPro" id="IPR021102">
    <property type="entry name" value="PNGase_A"/>
</dbReference>
<keyword evidence="2" id="KW-0812">Transmembrane</keyword>
<keyword evidence="2" id="KW-1133">Transmembrane helix</keyword>
<feature type="domain" description="Peptide N-acetyl-beta-D-glucosaminyl asparaginase amidase A N-terminal" evidence="3">
    <location>
        <begin position="138"/>
        <end position="453"/>
    </location>
</feature>
<evidence type="ECO:0000256" key="1">
    <source>
        <dbReference type="SAM" id="MobiDB-lite"/>
    </source>
</evidence>
<protein>
    <recommendedName>
        <fullName evidence="3">Peptide N-acetyl-beta-D-glucosaminyl asparaginase amidase A N-terminal domain-containing protein</fullName>
    </recommendedName>
</protein>
<comment type="caution">
    <text evidence="4">The sequence shown here is derived from an EMBL/GenBank/DDBJ whole genome shotgun (WGS) entry which is preliminary data.</text>
</comment>
<feature type="region of interest" description="Disordered" evidence="1">
    <location>
        <begin position="697"/>
        <end position="739"/>
    </location>
</feature>
<evidence type="ECO:0000256" key="2">
    <source>
        <dbReference type="SAM" id="Phobius"/>
    </source>
</evidence>
<dbReference type="PANTHER" id="PTHR31104">
    <property type="entry name" value="PEPTIDE-N4-(N-ACETYL-BETA-GLUCOSAMINYL)ASPARAGINE AMIDASE A PROTEIN"/>
    <property type="match status" value="1"/>
</dbReference>
<feature type="transmembrane region" description="Helical" evidence="2">
    <location>
        <begin position="49"/>
        <end position="66"/>
    </location>
</feature>
<organism evidence="4 5">
    <name type="scientific">Polychaeton citri CBS 116435</name>
    <dbReference type="NCBI Taxonomy" id="1314669"/>
    <lineage>
        <taxon>Eukaryota</taxon>
        <taxon>Fungi</taxon>
        <taxon>Dikarya</taxon>
        <taxon>Ascomycota</taxon>
        <taxon>Pezizomycotina</taxon>
        <taxon>Dothideomycetes</taxon>
        <taxon>Dothideomycetidae</taxon>
        <taxon>Capnodiales</taxon>
        <taxon>Capnodiaceae</taxon>
        <taxon>Polychaeton</taxon>
    </lineage>
</organism>
<reference evidence="4" key="1">
    <citation type="journal article" date="2020" name="Stud. Mycol.">
        <title>101 Dothideomycetes genomes: a test case for predicting lifestyles and emergence of pathogens.</title>
        <authorList>
            <person name="Haridas S."/>
            <person name="Albert R."/>
            <person name="Binder M."/>
            <person name="Bloem J."/>
            <person name="Labutti K."/>
            <person name="Salamov A."/>
            <person name="Andreopoulos B."/>
            <person name="Baker S."/>
            <person name="Barry K."/>
            <person name="Bills G."/>
            <person name="Bluhm B."/>
            <person name="Cannon C."/>
            <person name="Castanera R."/>
            <person name="Culley D."/>
            <person name="Daum C."/>
            <person name="Ezra D."/>
            <person name="Gonzalez J."/>
            <person name="Henrissat B."/>
            <person name="Kuo A."/>
            <person name="Liang C."/>
            <person name="Lipzen A."/>
            <person name="Lutzoni F."/>
            <person name="Magnuson J."/>
            <person name="Mondo S."/>
            <person name="Nolan M."/>
            <person name="Ohm R."/>
            <person name="Pangilinan J."/>
            <person name="Park H.-J."/>
            <person name="Ramirez L."/>
            <person name="Alfaro M."/>
            <person name="Sun H."/>
            <person name="Tritt A."/>
            <person name="Yoshinaga Y."/>
            <person name="Zwiers L.-H."/>
            <person name="Turgeon B."/>
            <person name="Goodwin S."/>
            <person name="Spatafora J."/>
            <person name="Crous P."/>
            <person name="Grigoriev I."/>
        </authorList>
    </citation>
    <scope>NUCLEOTIDE SEQUENCE</scope>
    <source>
        <strain evidence="4">CBS 116435</strain>
    </source>
</reference>
<evidence type="ECO:0000259" key="3">
    <source>
        <dbReference type="Pfam" id="PF12222"/>
    </source>
</evidence>
<evidence type="ECO:0000313" key="5">
    <source>
        <dbReference type="Proteomes" id="UP000799441"/>
    </source>
</evidence>
<name>A0A9P4Q4F0_9PEZI</name>
<dbReference type="InterPro" id="IPR056948">
    <property type="entry name" value="PNGaseA_N"/>
</dbReference>
<gene>
    <name evidence="4" type="ORF">K431DRAFT_231229</name>
</gene>
<sequence>MQSPVDSHKHDIRNIIKREVLESGADVEKSTLNCPPLVKGNTRQTFRRGLYAASALIALLVLFHPARICIGYAPGDGDDVGVSLSTRSAVSHLRAVTSSLLEVFQVSPPVLTVDQSGGLEITDGSSNASVKIVNGHSLTCQDTLVEHVFAFSYGQPFVSSYAPPGCTFNRVTWNLTVTSAGRQFDRLGSVSLGDIEVWRTSTAEPTKDGIIWTYLKDMTAYHSLLKQEQKIIFDLGNLIDDVYTGTFNVTLTASHFTADASIDPADLILPVSGHCAVDDQPSLFQVPPQTAQDSLKLPQNIKKAVFTISATGQIGEEFWWSNVLSSDVDTFPQYGELYGYSPFREIQLLIDGSLAGVAWPFPVIFTGGVVPGLWRPIVGIDAFDLQEDEIDITPWLPLLCDGSEHTFQLIVSGLNNTGSGGGAATLSEVTGGYWLLSGKIFVWLDGEGHVTTGHGPHATLPDPHFQTNSLLGKSVNGSNETLDYYVGAQRSLSIESTVKTSEGQQLAFWRQDLSYSNTGNFTDGGYVTVNTQQTSGSAESSSGYARKFAYPLYAFQSYTEDADNFTISAVVNRGKHIQTVGQPVFPTGLESFGAVQQVRHDRGRWQGASLDTTQNGSATYTANTTSSTAYSFGQTEQDMTFKGISVRRGNSDGATSQGFPPVTGSQELFSRHVLAVNGSIEFDQETLANSPVNPGHSYGPHPNGAGFTLSGVNGHGRRAHGSRQGGEIGGVTGAFKGEL</sequence>
<feature type="compositionally biased region" description="Gly residues" evidence="1">
    <location>
        <begin position="723"/>
        <end position="732"/>
    </location>
</feature>
<dbReference type="EMBL" id="MU003828">
    <property type="protein sequence ID" value="KAF2718251.1"/>
    <property type="molecule type" value="Genomic_DNA"/>
</dbReference>
<dbReference type="Proteomes" id="UP000799441">
    <property type="component" value="Unassembled WGS sequence"/>
</dbReference>
<dbReference type="Pfam" id="PF12222">
    <property type="entry name" value="PNGaseA"/>
    <property type="match status" value="1"/>
</dbReference>
<dbReference type="Pfam" id="PF25156">
    <property type="entry name" value="PNGase_A_C"/>
    <property type="match status" value="1"/>
</dbReference>
<proteinExistence type="predicted"/>
<keyword evidence="5" id="KW-1185">Reference proteome</keyword>
<dbReference type="OrthoDB" id="1612078at2759"/>
<accession>A0A9P4Q4F0</accession>
<dbReference type="AlphaFoldDB" id="A0A9P4Q4F0"/>